<dbReference type="InterPro" id="IPR016181">
    <property type="entry name" value="Acyl_CoA_acyltransferase"/>
</dbReference>
<keyword evidence="1 4" id="KW-0808">Transferase</keyword>
<dbReference type="PANTHER" id="PTHR43420">
    <property type="entry name" value="ACETYLTRANSFERASE"/>
    <property type="match status" value="1"/>
</dbReference>
<dbReference type="InterPro" id="IPR000182">
    <property type="entry name" value="GNAT_dom"/>
</dbReference>
<evidence type="ECO:0000259" key="3">
    <source>
        <dbReference type="PROSITE" id="PS51186"/>
    </source>
</evidence>
<evidence type="ECO:0000256" key="2">
    <source>
        <dbReference type="ARBA" id="ARBA00023315"/>
    </source>
</evidence>
<evidence type="ECO:0000256" key="1">
    <source>
        <dbReference type="ARBA" id="ARBA00022679"/>
    </source>
</evidence>
<dbReference type="PROSITE" id="PS51186">
    <property type="entry name" value="GNAT"/>
    <property type="match status" value="1"/>
</dbReference>
<dbReference type="Proteomes" id="UP001634154">
    <property type="component" value="Unassembled WGS sequence"/>
</dbReference>
<dbReference type="RefSeq" id="WP_409358227.1">
    <property type="nucleotide sequence ID" value="NZ_JBJXVJ010000005.1"/>
</dbReference>
<name>A0ABW9K9Z9_9FLAO</name>
<dbReference type="CDD" id="cd04301">
    <property type="entry name" value="NAT_SF"/>
    <property type="match status" value="1"/>
</dbReference>
<protein>
    <submittedName>
        <fullName evidence="4">GNAT family N-acetyltransferase</fullName>
        <ecNumber evidence="4">2.3.-.-</ecNumber>
    </submittedName>
</protein>
<dbReference type="InterPro" id="IPR050680">
    <property type="entry name" value="YpeA/RimI_acetyltransf"/>
</dbReference>
<dbReference type="Gene3D" id="3.40.630.30">
    <property type="match status" value="1"/>
</dbReference>
<dbReference type="SUPFAM" id="SSF55729">
    <property type="entry name" value="Acyl-CoA N-acyltransferases (Nat)"/>
    <property type="match status" value="1"/>
</dbReference>
<evidence type="ECO:0000313" key="4">
    <source>
        <dbReference type="EMBL" id="MFN1219607.1"/>
    </source>
</evidence>
<dbReference type="EC" id="2.3.-.-" evidence="4"/>
<dbReference type="GO" id="GO:0016746">
    <property type="term" value="F:acyltransferase activity"/>
    <property type="evidence" value="ECO:0007669"/>
    <property type="project" value="UniProtKB-KW"/>
</dbReference>
<proteinExistence type="predicted"/>
<organism evidence="4 5">
    <name type="scientific">Chryseobacterium kwangjuense</name>
    <dbReference type="NCBI Taxonomy" id="267125"/>
    <lineage>
        <taxon>Bacteria</taxon>
        <taxon>Pseudomonadati</taxon>
        <taxon>Bacteroidota</taxon>
        <taxon>Flavobacteriia</taxon>
        <taxon>Flavobacteriales</taxon>
        <taxon>Weeksellaceae</taxon>
        <taxon>Chryseobacterium group</taxon>
        <taxon>Chryseobacterium</taxon>
    </lineage>
</organism>
<comment type="caution">
    <text evidence="4">The sequence shown here is derived from an EMBL/GenBank/DDBJ whole genome shotgun (WGS) entry which is preliminary data.</text>
</comment>
<dbReference type="Pfam" id="PF00583">
    <property type="entry name" value="Acetyltransf_1"/>
    <property type="match status" value="1"/>
</dbReference>
<keyword evidence="5" id="KW-1185">Reference proteome</keyword>
<reference evidence="4 5" key="1">
    <citation type="submission" date="2024-12" db="EMBL/GenBank/DDBJ databases">
        <title>Draft genome sequence of Chryseobacterium kwangjuense AG447.</title>
        <authorList>
            <person name="Cheptsov V.S."/>
            <person name="Belov A."/>
            <person name="Zavarzina A.G."/>
        </authorList>
    </citation>
    <scope>NUCLEOTIDE SEQUENCE [LARGE SCALE GENOMIC DNA]</scope>
    <source>
        <strain evidence="4 5">AG447</strain>
    </source>
</reference>
<gene>
    <name evidence="4" type="ORF">ACKW6Q_21780</name>
</gene>
<dbReference type="EMBL" id="JBJXVJ010000005">
    <property type="protein sequence ID" value="MFN1219607.1"/>
    <property type="molecule type" value="Genomic_DNA"/>
</dbReference>
<evidence type="ECO:0000313" key="5">
    <source>
        <dbReference type="Proteomes" id="UP001634154"/>
    </source>
</evidence>
<keyword evidence="2 4" id="KW-0012">Acyltransferase</keyword>
<feature type="domain" description="N-acetyltransferase" evidence="3">
    <location>
        <begin position="89"/>
        <end position="230"/>
    </location>
</feature>
<accession>A0ABW9K9Z9</accession>
<sequence>MNINYLQWDSDFFKKKIGEILLTQKENISSDTTYDLIVAKQPSDFDYDIEGYHLSFKETKVNFIKSLEGLAIKASDIVQDTDDDSKDVCFFKELAYESGKKSRFLLDKSFGEVKFKELYDMWIINSLNKKFAAKTFFIEEENQAIGFVTVQQYDTLGKIGLIATHPDFQGRGYGKKLLHTAEEFCIKNGMTDLEIPTQKENIQACAFYSKQGYTIKDEITIKHYWKNDSL</sequence>